<dbReference type="STRING" id="1173701.A0A066WT58"/>
<keyword evidence="3" id="KW-1185">Reference proteome</keyword>
<keyword evidence="1" id="KW-0472">Membrane</keyword>
<dbReference type="InterPro" id="IPR021848">
    <property type="entry name" value="HODM_asu-like"/>
</dbReference>
<evidence type="ECO:0000313" key="3">
    <source>
        <dbReference type="Proteomes" id="UP000027238"/>
    </source>
</evidence>
<reference evidence="3" key="1">
    <citation type="journal article" date="2014" name="Genome Announc.">
        <title>Draft genome sequence of Colletotrichum sublineola, a destructive pathogen of cultivated sorghum.</title>
        <authorList>
            <person name="Baroncelli R."/>
            <person name="Sanz-Martin J.M."/>
            <person name="Rech G.E."/>
            <person name="Sukno S.A."/>
            <person name="Thon M.R."/>
        </authorList>
    </citation>
    <scope>NUCLEOTIDE SEQUENCE [LARGE SCALE GENOMIC DNA]</scope>
    <source>
        <strain evidence="3">TX430BB</strain>
    </source>
</reference>
<evidence type="ECO:0000313" key="2">
    <source>
        <dbReference type="EMBL" id="KDN60083.1"/>
    </source>
</evidence>
<protein>
    <recommendedName>
        <fullName evidence="4">Alpha-1,2-mannosyltransferase</fullName>
    </recommendedName>
</protein>
<dbReference type="AlphaFoldDB" id="A0A066WT58"/>
<comment type="caution">
    <text evidence="2">The sequence shown here is derived from an EMBL/GenBank/DDBJ whole genome shotgun (WGS) entry which is preliminary data.</text>
</comment>
<accession>A0A066WT58</accession>
<name>A0A066WT58_COLSU</name>
<dbReference type="OMA" id="QFICARY"/>
<keyword evidence="1" id="KW-1133">Transmembrane helix</keyword>
<evidence type="ECO:0008006" key="4">
    <source>
        <dbReference type="Google" id="ProtNLM"/>
    </source>
</evidence>
<dbReference type="OrthoDB" id="5043642at2759"/>
<dbReference type="EMBL" id="JMSE01001548">
    <property type="protein sequence ID" value="KDN60083.1"/>
    <property type="molecule type" value="Genomic_DNA"/>
</dbReference>
<feature type="transmembrane region" description="Helical" evidence="1">
    <location>
        <begin position="15"/>
        <end position="35"/>
    </location>
</feature>
<dbReference type="eggNOG" id="ENOG502QW40">
    <property type="taxonomic scope" value="Eukaryota"/>
</dbReference>
<sequence length="483" mass="54890">MFFAPEMDNYHDTVGLAFVIIALICGLVYLISVLIDSRKVFSSKSNRAPSFSHGTEKISGKTGQDLSYVTSFPPSRRSKLAELGAQYANVKEVDLATAPKALLKLDEDYRTASPNEFNFSGFSVADIQSLGDFPDYATLSGVPLPSPLKGFNVDKAVPRPYRPFRWAYHQTMSLTKMDTDFWIELENSYKNRIAERQELYAKNGEDVLACLPGAELACKELMEMVIQFLCARYPNQFKHDDSILVNNILGTTTDLSKTEPLVVLLNNIPEDFAIMIRDHETGRYVLRAGVVCSAVGWKVSEKMGKGLSTIHEDVPDYKQKMQLSMDRFFTKMPTNSPIQRGSWGLEMGQPLFLPSEDPKFADRESQNPNLKPEDVHLRVDWQTLRRLPLSGAVVFNFKALFTPLNEFKTEPYIPSILLKVLEEGKESILEYKGVWHVEHVAKPALKEFERFQIENGLIEKNWEPHTLPESPFFRGWEKKWTVG</sequence>
<dbReference type="Pfam" id="PF11927">
    <property type="entry name" value="HODM_asu-like"/>
    <property type="match status" value="1"/>
</dbReference>
<proteinExistence type="predicted"/>
<gene>
    <name evidence="2" type="ORF">CSUB01_06349</name>
</gene>
<dbReference type="Proteomes" id="UP000027238">
    <property type="component" value="Unassembled WGS sequence"/>
</dbReference>
<keyword evidence="1" id="KW-0812">Transmembrane</keyword>
<organism evidence="2 3">
    <name type="scientific">Colletotrichum sublineola</name>
    <name type="common">Sorghum anthracnose fungus</name>
    <dbReference type="NCBI Taxonomy" id="1173701"/>
    <lineage>
        <taxon>Eukaryota</taxon>
        <taxon>Fungi</taxon>
        <taxon>Dikarya</taxon>
        <taxon>Ascomycota</taxon>
        <taxon>Pezizomycotina</taxon>
        <taxon>Sordariomycetes</taxon>
        <taxon>Hypocreomycetidae</taxon>
        <taxon>Glomerellales</taxon>
        <taxon>Glomerellaceae</taxon>
        <taxon>Colletotrichum</taxon>
        <taxon>Colletotrichum graminicola species complex</taxon>
    </lineage>
</organism>
<dbReference type="HOGENOM" id="CLU_025462_3_0_1"/>
<evidence type="ECO:0000256" key="1">
    <source>
        <dbReference type="SAM" id="Phobius"/>
    </source>
</evidence>